<keyword evidence="14" id="KW-1185">Reference proteome</keyword>
<evidence type="ECO:0000313" key="13">
    <source>
        <dbReference type="EMBL" id="KAK0383085.1"/>
    </source>
</evidence>
<dbReference type="InterPro" id="IPR041569">
    <property type="entry name" value="AAA_lid_3"/>
</dbReference>
<dbReference type="GO" id="GO:0016887">
    <property type="term" value="F:ATP hydrolysis activity"/>
    <property type="evidence" value="ECO:0007669"/>
    <property type="project" value="InterPro"/>
</dbReference>
<dbReference type="SUPFAM" id="SSF52540">
    <property type="entry name" value="P-loop containing nucleoside triphosphate hydrolases"/>
    <property type="match status" value="1"/>
</dbReference>
<feature type="region of interest" description="Disordered" evidence="11">
    <location>
        <begin position="1"/>
        <end position="50"/>
    </location>
</feature>
<dbReference type="Gene3D" id="3.40.50.300">
    <property type="entry name" value="P-loop containing nucleotide triphosphate hydrolases"/>
    <property type="match status" value="1"/>
</dbReference>
<dbReference type="Pfam" id="PF00004">
    <property type="entry name" value="AAA"/>
    <property type="match status" value="1"/>
</dbReference>
<evidence type="ECO:0000313" key="14">
    <source>
        <dbReference type="Proteomes" id="UP001175261"/>
    </source>
</evidence>
<evidence type="ECO:0000256" key="6">
    <source>
        <dbReference type="ARBA" id="ARBA00022840"/>
    </source>
</evidence>
<dbReference type="EMBL" id="JAPDFR010000009">
    <property type="protein sequence ID" value="KAK0383085.1"/>
    <property type="molecule type" value="Genomic_DNA"/>
</dbReference>
<keyword evidence="7" id="KW-0647">Proteasome</keyword>
<dbReference type="FunFam" id="1.10.8.60:FF:000009">
    <property type="entry name" value="26S protease regulatory subunit 6A"/>
    <property type="match status" value="1"/>
</dbReference>
<dbReference type="GO" id="GO:0005737">
    <property type="term" value="C:cytoplasm"/>
    <property type="evidence" value="ECO:0007669"/>
    <property type="project" value="UniProtKB-SubCell"/>
</dbReference>
<dbReference type="Proteomes" id="UP001175261">
    <property type="component" value="Unassembled WGS sequence"/>
</dbReference>
<evidence type="ECO:0000256" key="5">
    <source>
        <dbReference type="ARBA" id="ARBA00022741"/>
    </source>
</evidence>
<dbReference type="Gene3D" id="1.10.8.60">
    <property type="match status" value="1"/>
</dbReference>
<organism evidence="13 14">
    <name type="scientific">Sarocladium strictum</name>
    <name type="common">Black bundle disease fungus</name>
    <name type="synonym">Acremonium strictum</name>
    <dbReference type="NCBI Taxonomy" id="5046"/>
    <lineage>
        <taxon>Eukaryota</taxon>
        <taxon>Fungi</taxon>
        <taxon>Dikarya</taxon>
        <taxon>Ascomycota</taxon>
        <taxon>Pezizomycotina</taxon>
        <taxon>Sordariomycetes</taxon>
        <taxon>Hypocreomycetidae</taxon>
        <taxon>Hypocreales</taxon>
        <taxon>Sarocladiaceae</taxon>
        <taxon>Sarocladium</taxon>
    </lineage>
</organism>
<evidence type="ECO:0000256" key="8">
    <source>
        <dbReference type="ARBA" id="ARBA00023242"/>
    </source>
</evidence>
<comment type="similarity">
    <text evidence="3">Belongs to the AAA ATPase family.</text>
</comment>
<dbReference type="GO" id="GO:0008540">
    <property type="term" value="C:proteasome regulatory particle, base subcomplex"/>
    <property type="evidence" value="ECO:0007669"/>
    <property type="project" value="UniProtKB-ARBA"/>
</dbReference>
<feature type="compositionally biased region" description="Basic and acidic residues" evidence="11">
    <location>
        <begin position="10"/>
        <end position="33"/>
    </location>
</feature>
<dbReference type="AlphaFoldDB" id="A0AA39G9C9"/>
<evidence type="ECO:0000256" key="9">
    <source>
        <dbReference type="ARBA" id="ARBA00024661"/>
    </source>
</evidence>
<comment type="function">
    <text evidence="9">The 26S proteasome is involved in the ATP-dependent degradation of ubiquitinated proteins. The regulatory (or ATPase) complex confers ATP dependency and substrate specificity to the 26S complex.</text>
</comment>
<dbReference type="PANTHER" id="PTHR23073">
    <property type="entry name" value="26S PROTEASOME REGULATORY SUBUNIT"/>
    <property type="match status" value="1"/>
</dbReference>
<dbReference type="SMART" id="SM00382">
    <property type="entry name" value="AAA"/>
    <property type="match status" value="1"/>
</dbReference>
<evidence type="ECO:0000256" key="10">
    <source>
        <dbReference type="ARBA" id="ARBA00069320"/>
    </source>
</evidence>
<evidence type="ECO:0000256" key="11">
    <source>
        <dbReference type="SAM" id="MobiDB-lite"/>
    </source>
</evidence>
<keyword evidence="8" id="KW-0539">Nucleus</keyword>
<dbReference type="FunFam" id="2.40.50.140:FF:000076">
    <property type="entry name" value="26S protease regulatory subunit 6A"/>
    <property type="match status" value="1"/>
</dbReference>
<protein>
    <recommendedName>
        <fullName evidence="10">26S proteasome regulatory subunit 6A</fullName>
    </recommendedName>
</protein>
<name>A0AA39G9C9_SARSR</name>
<keyword evidence="5" id="KW-0547">Nucleotide-binding</keyword>
<reference evidence="13" key="1">
    <citation type="submission" date="2022-10" db="EMBL/GenBank/DDBJ databases">
        <title>Determination and structural analysis of whole genome sequence of Sarocladium strictum F4-1.</title>
        <authorList>
            <person name="Hu L."/>
            <person name="Jiang Y."/>
        </authorList>
    </citation>
    <scope>NUCLEOTIDE SEQUENCE</scope>
    <source>
        <strain evidence="13">F4-1</strain>
    </source>
</reference>
<dbReference type="InterPro" id="IPR003959">
    <property type="entry name" value="ATPase_AAA_core"/>
</dbReference>
<dbReference type="GO" id="GO:0005634">
    <property type="term" value="C:nucleus"/>
    <property type="evidence" value="ECO:0007669"/>
    <property type="project" value="UniProtKB-SubCell"/>
</dbReference>
<dbReference type="InterPro" id="IPR003960">
    <property type="entry name" value="ATPase_AAA_CS"/>
</dbReference>
<keyword evidence="6" id="KW-0067">ATP-binding</keyword>
<comment type="caution">
    <text evidence="13">The sequence shown here is derived from an EMBL/GenBank/DDBJ whole genome shotgun (WGS) entry which is preliminary data.</text>
</comment>
<dbReference type="Pfam" id="PF16450">
    <property type="entry name" value="Prot_ATP_ID_OB_C"/>
    <property type="match status" value="1"/>
</dbReference>
<evidence type="ECO:0000256" key="4">
    <source>
        <dbReference type="ARBA" id="ARBA00022490"/>
    </source>
</evidence>
<dbReference type="Gene3D" id="2.40.50.140">
    <property type="entry name" value="Nucleic acid-binding proteins"/>
    <property type="match status" value="1"/>
</dbReference>
<feature type="domain" description="AAA+ ATPase" evidence="12">
    <location>
        <begin position="239"/>
        <end position="378"/>
    </location>
</feature>
<proteinExistence type="inferred from homology"/>
<dbReference type="PROSITE" id="PS00674">
    <property type="entry name" value="AAA"/>
    <property type="match status" value="1"/>
</dbReference>
<dbReference type="InterPro" id="IPR027417">
    <property type="entry name" value="P-loop_NTPase"/>
</dbReference>
<dbReference type="InterPro" id="IPR012340">
    <property type="entry name" value="NA-bd_OB-fold"/>
</dbReference>
<dbReference type="GO" id="GO:0005524">
    <property type="term" value="F:ATP binding"/>
    <property type="evidence" value="ECO:0007669"/>
    <property type="project" value="UniProtKB-KW"/>
</dbReference>
<dbReference type="Pfam" id="PF17862">
    <property type="entry name" value="AAA_lid_3"/>
    <property type="match status" value="1"/>
</dbReference>
<comment type="subcellular location">
    <subcellularLocation>
        <location evidence="2">Cytoplasm</location>
    </subcellularLocation>
    <subcellularLocation>
        <location evidence="1">Nucleus</location>
    </subcellularLocation>
</comment>
<dbReference type="InterPro" id="IPR018803">
    <property type="entry name" value="Ish1/Msc1-like"/>
</dbReference>
<evidence type="ECO:0000259" key="12">
    <source>
        <dbReference type="SMART" id="SM00382"/>
    </source>
</evidence>
<sequence>MSTLEELDDLDRQEKEEKRRQDSDNQGGKKDGAGDEEMKDAEQEDDILDEEILGLSTADIQTRKRLLENDSRIMKSELSRLSHEKAAMGEKIRENVEKIANNRQLPYLVGNVVELLDLDPTAESSEEGANIDLDATRVGKSAVIKTSTRQTIFLPLIGLVDSEKLKPGDLIGVNKDSYLILDTLPAEYDSRVKAMEVDEKPTEQYTDVGGLDKQIEELVEAIVWPMKEADRFKKIGIKAPKGALMYGPPGTGKTLLARACAAQTDATFLKLAGPQLVQMFIGDGAKLVRDCFALAKEKAPAIIFIDELDAVGTKRFDSEKSGDREVQRTMLELLNQLDGFASDDRIKVLAATNRVDVLDPALLRSGRLDRKIEFPLPNEEARAQILKIHSRKMKVDPGVNWGELARSTDEFGGAMLKAVCVEAGMIALRSGKNKIGHEHYVDAIAEVQAKKKDVSSHDNPFFLSIMRFNAVLAGAIAISGAAASSWFPGTKAAYNKWHETELERWLSDHSIPYPTPADRKDLESLVEKNWNDYVVAPYSSWDTAELSAYLQAKGKQAEAEAESTKDNLVNQVRSSWYETEENTHTAWNSVRDWILDTWTESQLKAFCDKRGIPVPQPRQRDTILQKARSSYDSVAKQLGETASYPGNWLYETWSDSDLKEWLDTHGFPAPQPSSRDKLIASVRRNSRLAYLQAQSQAASASASAQAAYATLTDMIVDAWSESQLKEFADKNGIPVPQGTKVNELRALIRKNRADILGSASSAFGAATSNVQDQYSKATDSASLAAQDAFNGVVNSWSESRLKAYLDARGVPVPQGSSQDELKALVRKHSHKAATGYSAWTFDDFNVASIKEYLRKHGDAAAQKAAEKKDATRDELVNAAQSAYASASKTGGANYAAATNYLASVTGAAKQSAFDTWSETELKAYLDSYGIPVPQGSKLEDLKAQARKQATYFRYGTSSPGGTIFAKVEETLQNGWNWVAAQLQLGGEAASAKAAQASAEAKSKVQKEL</sequence>
<evidence type="ECO:0000256" key="7">
    <source>
        <dbReference type="ARBA" id="ARBA00022942"/>
    </source>
</evidence>
<dbReference type="InterPro" id="IPR032501">
    <property type="entry name" value="Prot_ATP_ID_OB_2nd"/>
</dbReference>
<evidence type="ECO:0000256" key="2">
    <source>
        <dbReference type="ARBA" id="ARBA00004496"/>
    </source>
</evidence>
<dbReference type="InterPro" id="IPR050221">
    <property type="entry name" value="26S_Proteasome_ATPase"/>
</dbReference>
<accession>A0AA39G9C9</accession>
<dbReference type="FunFam" id="3.40.50.300:FF:000037">
    <property type="entry name" value="26S protease regulatory subunit 6A"/>
    <property type="match status" value="1"/>
</dbReference>
<dbReference type="Pfam" id="PF10281">
    <property type="entry name" value="Ish1"/>
    <property type="match status" value="5"/>
</dbReference>
<keyword evidence="4" id="KW-0963">Cytoplasm</keyword>
<dbReference type="InterPro" id="IPR003593">
    <property type="entry name" value="AAA+_ATPase"/>
</dbReference>
<evidence type="ECO:0000256" key="1">
    <source>
        <dbReference type="ARBA" id="ARBA00004123"/>
    </source>
</evidence>
<feature type="compositionally biased region" description="Acidic residues" evidence="11">
    <location>
        <begin position="34"/>
        <end position="50"/>
    </location>
</feature>
<gene>
    <name evidence="13" type="ORF">NLU13_8999</name>
</gene>
<evidence type="ECO:0000256" key="3">
    <source>
        <dbReference type="ARBA" id="ARBA00006914"/>
    </source>
</evidence>